<dbReference type="PROSITE" id="PS51257">
    <property type="entry name" value="PROKAR_LIPOPROTEIN"/>
    <property type="match status" value="1"/>
</dbReference>
<dbReference type="AlphaFoldDB" id="A0A150QV71"/>
<gene>
    <name evidence="2" type="ORF">BE15_03915</name>
</gene>
<evidence type="ECO:0000256" key="1">
    <source>
        <dbReference type="SAM" id="SignalP"/>
    </source>
</evidence>
<accession>A0A150QV71</accession>
<proteinExistence type="predicted"/>
<feature type="signal peptide" evidence="1">
    <location>
        <begin position="1"/>
        <end position="20"/>
    </location>
</feature>
<evidence type="ECO:0000313" key="3">
    <source>
        <dbReference type="Proteomes" id="UP000075260"/>
    </source>
</evidence>
<organism evidence="2 3">
    <name type="scientific">Sorangium cellulosum</name>
    <name type="common">Polyangium cellulosum</name>
    <dbReference type="NCBI Taxonomy" id="56"/>
    <lineage>
        <taxon>Bacteria</taxon>
        <taxon>Pseudomonadati</taxon>
        <taxon>Myxococcota</taxon>
        <taxon>Polyangia</taxon>
        <taxon>Polyangiales</taxon>
        <taxon>Polyangiaceae</taxon>
        <taxon>Sorangium</taxon>
    </lineage>
</organism>
<keyword evidence="1" id="KW-0732">Signal</keyword>
<dbReference type="EMBL" id="JEMA01000305">
    <property type="protein sequence ID" value="KYF71927.1"/>
    <property type="molecule type" value="Genomic_DNA"/>
</dbReference>
<dbReference type="Proteomes" id="UP000075260">
    <property type="component" value="Unassembled WGS sequence"/>
</dbReference>
<sequence length="496" mass="49457">MQMFVRTLALALAGAAIVVACSGSPEDAMSEDAMSEDVVSHSEAARCEDCEPPPPPPCTPSCAGKACGAPNGCGGKCSSGSCPAGTTCGGGGVSYQCGCSPQCSGKACGAPDGCGGICTGGACPAGEACGAAGAPGQCATLPIGQGVECFVFNDGYTDMAGPTQALYISGSGQACMPDGSPGGTCRKWFGACRTIDPSHTPVLFWVFNDGGADMAGPSDAVFAPGGNMACVPGNGAAGICRRWFGEATLPDGRPVECRLFDDGGARKTKFTDDEIYNHGYGSVCFPDGSRHGLCRKWFGECMVTGCGDGACNGGETPSSCPSDCKCGDGICNGAEWCGSCAQDCGSCCGNGTCNSSVGETCSTCSQDCGSCCGNGACDNDETCDSCSRDCGSCAPKTCSGQTAGSQAQYFTVGIEDGWGCLQQTQVYFANSLSEAAQCGQAAYPGYTIVTSGSVGTYVYHTGTINGCASLTFAAVSSSKAASCATARGYPYAGPCP</sequence>
<reference evidence="2 3" key="1">
    <citation type="submission" date="2014-02" db="EMBL/GenBank/DDBJ databases">
        <title>The small core and large imbalanced accessory genome model reveals a collaborative survival strategy of Sorangium cellulosum strains in nature.</title>
        <authorList>
            <person name="Han K."/>
            <person name="Peng R."/>
            <person name="Blom J."/>
            <person name="Li Y.-Z."/>
        </authorList>
    </citation>
    <scope>NUCLEOTIDE SEQUENCE [LARGE SCALE GENOMIC DNA]</scope>
    <source>
        <strain evidence="2 3">So0008-312</strain>
    </source>
</reference>
<feature type="chain" id="PRO_5007567341" evidence="1">
    <location>
        <begin position="21"/>
        <end position="496"/>
    </location>
</feature>
<comment type="caution">
    <text evidence="2">The sequence shown here is derived from an EMBL/GenBank/DDBJ whole genome shotgun (WGS) entry which is preliminary data.</text>
</comment>
<protein>
    <submittedName>
        <fullName evidence="2">Uncharacterized protein</fullName>
    </submittedName>
</protein>
<name>A0A150QV71_SORCE</name>
<evidence type="ECO:0000313" key="2">
    <source>
        <dbReference type="EMBL" id="KYF71927.1"/>
    </source>
</evidence>